<dbReference type="GO" id="GO:0016779">
    <property type="term" value="F:nucleotidyltransferase activity"/>
    <property type="evidence" value="ECO:0007669"/>
    <property type="project" value="UniProtKB-KW"/>
</dbReference>
<evidence type="ECO:0000256" key="1">
    <source>
        <dbReference type="ARBA" id="ARBA00022679"/>
    </source>
</evidence>
<evidence type="ECO:0000259" key="3">
    <source>
        <dbReference type="Pfam" id="PF00483"/>
    </source>
</evidence>
<dbReference type="STRING" id="490188.SAMN04488068_2023"/>
<dbReference type="CDD" id="cd02523">
    <property type="entry name" value="PC_cytidylyltransferase"/>
    <property type="match status" value="1"/>
</dbReference>
<keyword evidence="4" id="KW-0418">Kinase</keyword>
<evidence type="ECO:0000256" key="2">
    <source>
        <dbReference type="ARBA" id="ARBA00022695"/>
    </source>
</evidence>
<dbReference type="EMBL" id="FQWZ01000004">
    <property type="protein sequence ID" value="SHG96784.1"/>
    <property type="molecule type" value="Genomic_DNA"/>
</dbReference>
<protein>
    <submittedName>
        <fullName evidence="4">Choline kinase</fullName>
    </submittedName>
</protein>
<dbReference type="InterPro" id="IPR050065">
    <property type="entry name" value="GlmU-like"/>
</dbReference>
<keyword evidence="1" id="KW-0808">Transferase</keyword>
<proteinExistence type="predicted"/>
<accession>A0A1M5P4M7</accession>
<dbReference type="Pfam" id="PF00483">
    <property type="entry name" value="NTP_transferase"/>
    <property type="match status" value="1"/>
</dbReference>
<keyword evidence="2" id="KW-0548">Nucleotidyltransferase</keyword>
<gene>
    <name evidence="4" type="ORF">SAMN04488068_2023</name>
</gene>
<dbReference type="RefSeq" id="WP_072897106.1">
    <property type="nucleotide sequence ID" value="NZ_FQWZ01000004.1"/>
</dbReference>
<dbReference type="OrthoDB" id="9788272at2"/>
<name>A0A1M5P4M7_9GAMM</name>
<dbReference type="Proteomes" id="UP000199758">
    <property type="component" value="Unassembled WGS sequence"/>
</dbReference>
<dbReference type="InterPro" id="IPR029044">
    <property type="entry name" value="Nucleotide-diphossugar_trans"/>
</dbReference>
<reference evidence="4 5" key="1">
    <citation type="submission" date="2016-11" db="EMBL/GenBank/DDBJ databases">
        <authorList>
            <person name="Jaros S."/>
            <person name="Januszkiewicz K."/>
            <person name="Wedrychowicz H."/>
        </authorList>
    </citation>
    <scope>NUCLEOTIDE SEQUENCE [LARGE SCALE GENOMIC DNA]</scope>
    <source>
        <strain evidence="4 5">CGMCC 1.7049</strain>
    </source>
</reference>
<dbReference type="AlphaFoldDB" id="A0A1M5P4M7"/>
<feature type="domain" description="Nucleotidyl transferase" evidence="3">
    <location>
        <begin position="2"/>
        <end position="136"/>
    </location>
</feature>
<organism evidence="4 5">
    <name type="scientific">Hydrocarboniphaga daqingensis</name>
    <dbReference type="NCBI Taxonomy" id="490188"/>
    <lineage>
        <taxon>Bacteria</taxon>
        <taxon>Pseudomonadati</taxon>
        <taxon>Pseudomonadota</taxon>
        <taxon>Gammaproteobacteria</taxon>
        <taxon>Nevskiales</taxon>
        <taxon>Nevskiaceae</taxon>
        <taxon>Hydrocarboniphaga</taxon>
    </lineage>
</organism>
<sequence>MKAIVLSAGQGSRLLPLTVSKPKCLIDFSGRSLLEWQLEALHCGGVTEVVVVTGFAADQVETMLALRTPVGLKVRTVFNPFYKVADNLATCWLVRQEMAGPCLVLNGDTLVEPSIVRQLIEAPASAITVTVDRKSQYDADDMKVCATGRRLTAIGKTLDAESVDAESIGFLRFSPEGAARFIEQIEQVMRTADGVKLWYLSAINALAQAGVDVQIESIEGLQWGEVDFHPDVARARTITAAWAARWLPQVPVRPAAGA</sequence>
<dbReference type="GO" id="GO:0016301">
    <property type="term" value="F:kinase activity"/>
    <property type="evidence" value="ECO:0007669"/>
    <property type="project" value="UniProtKB-KW"/>
</dbReference>
<dbReference type="Gene3D" id="3.90.550.10">
    <property type="entry name" value="Spore Coat Polysaccharide Biosynthesis Protein SpsA, Chain A"/>
    <property type="match status" value="1"/>
</dbReference>
<evidence type="ECO:0000313" key="4">
    <source>
        <dbReference type="EMBL" id="SHG96784.1"/>
    </source>
</evidence>
<dbReference type="SUPFAM" id="SSF53448">
    <property type="entry name" value="Nucleotide-diphospho-sugar transferases"/>
    <property type="match status" value="1"/>
</dbReference>
<dbReference type="InterPro" id="IPR005835">
    <property type="entry name" value="NTP_transferase_dom"/>
</dbReference>
<keyword evidence="5" id="KW-1185">Reference proteome</keyword>
<dbReference type="PANTHER" id="PTHR43584:SF8">
    <property type="entry name" value="N-ACETYLMURAMATE ALPHA-1-PHOSPHATE URIDYLYLTRANSFERASE"/>
    <property type="match status" value="1"/>
</dbReference>
<evidence type="ECO:0000313" key="5">
    <source>
        <dbReference type="Proteomes" id="UP000199758"/>
    </source>
</evidence>
<dbReference type="PANTHER" id="PTHR43584">
    <property type="entry name" value="NUCLEOTIDYL TRANSFERASE"/>
    <property type="match status" value="1"/>
</dbReference>